<evidence type="ECO:0000313" key="3">
    <source>
        <dbReference type="Proteomes" id="UP001370490"/>
    </source>
</evidence>
<accession>A0AAN8Z0Z2</accession>
<dbReference type="PANTHER" id="PTHR33872">
    <property type="entry name" value="DNA POLYMERASE EPSILON CATALYTIC SUBUNIT A"/>
    <property type="match status" value="1"/>
</dbReference>
<evidence type="ECO:0000313" key="2">
    <source>
        <dbReference type="EMBL" id="KAK6916758.1"/>
    </source>
</evidence>
<feature type="compositionally biased region" description="Pro residues" evidence="1">
    <location>
        <begin position="20"/>
        <end position="31"/>
    </location>
</feature>
<name>A0AAN8Z0Z2_9MAGN</name>
<dbReference type="AlphaFoldDB" id="A0AAN8Z0Z2"/>
<sequence>MKQMEAEGIKVTGKSKLKCPTPPPPPTPPPLMPRHWVAMARPSMKVTYSVTNLEIKRQRRMEEEDHLLAAIKAAARIRAKNLTKEDYRHFEESLEEDRKYAYLNQPAIETTENPKRASTYMPNTCFYKVSAPNSALAAYLGVF</sequence>
<gene>
    <name evidence="2" type="ORF">RJ641_019619</name>
</gene>
<evidence type="ECO:0000256" key="1">
    <source>
        <dbReference type="SAM" id="MobiDB-lite"/>
    </source>
</evidence>
<organism evidence="2 3">
    <name type="scientific">Dillenia turbinata</name>
    <dbReference type="NCBI Taxonomy" id="194707"/>
    <lineage>
        <taxon>Eukaryota</taxon>
        <taxon>Viridiplantae</taxon>
        <taxon>Streptophyta</taxon>
        <taxon>Embryophyta</taxon>
        <taxon>Tracheophyta</taxon>
        <taxon>Spermatophyta</taxon>
        <taxon>Magnoliopsida</taxon>
        <taxon>eudicotyledons</taxon>
        <taxon>Gunneridae</taxon>
        <taxon>Pentapetalae</taxon>
        <taxon>Dilleniales</taxon>
        <taxon>Dilleniaceae</taxon>
        <taxon>Dillenia</taxon>
    </lineage>
</organism>
<proteinExistence type="predicted"/>
<reference evidence="2 3" key="1">
    <citation type="submission" date="2023-12" db="EMBL/GenBank/DDBJ databases">
        <title>A high-quality genome assembly for Dillenia turbinata (Dilleniales).</title>
        <authorList>
            <person name="Chanderbali A."/>
        </authorList>
    </citation>
    <scope>NUCLEOTIDE SEQUENCE [LARGE SCALE GENOMIC DNA]</scope>
    <source>
        <strain evidence="2">LSX21</strain>
        <tissue evidence="2">Leaf</tissue>
    </source>
</reference>
<dbReference type="EMBL" id="JBAMMX010000024">
    <property type="protein sequence ID" value="KAK6916758.1"/>
    <property type="molecule type" value="Genomic_DNA"/>
</dbReference>
<protein>
    <submittedName>
        <fullName evidence="2">Uncharacterized protein</fullName>
    </submittedName>
</protein>
<keyword evidence="3" id="KW-1185">Reference proteome</keyword>
<dbReference type="PANTHER" id="PTHR33872:SF7">
    <property type="entry name" value="OSJNBA0084K11.10-LIKE PROTEIN"/>
    <property type="match status" value="1"/>
</dbReference>
<comment type="caution">
    <text evidence="2">The sequence shown here is derived from an EMBL/GenBank/DDBJ whole genome shotgun (WGS) entry which is preliminary data.</text>
</comment>
<dbReference type="Proteomes" id="UP001370490">
    <property type="component" value="Unassembled WGS sequence"/>
</dbReference>
<feature type="region of interest" description="Disordered" evidence="1">
    <location>
        <begin position="1"/>
        <end position="31"/>
    </location>
</feature>